<feature type="signal peptide" evidence="19">
    <location>
        <begin position="1"/>
        <end position="26"/>
    </location>
</feature>
<keyword evidence="9" id="KW-0418">Kinase</keyword>
<dbReference type="FunFam" id="1.10.510.10:FF:000590">
    <property type="entry name" value="PR5-like receptor kinase"/>
    <property type="match status" value="1"/>
</dbReference>
<comment type="subcellular location">
    <subcellularLocation>
        <location evidence="1">Membrane</location>
        <topology evidence="1">Single-pass type I membrane protein</topology>
    </subcellularLocation>
</comment>
<keyword evidence="11" id="KW-1133">Transmembrane helix</keyword>
<gene>
    <name evidence="21" type="ORF">OLC1_LOCUS18258</name>
</gene>
<dbReference type="InterPro" id="IPR001245">
    <property type="entry name" value="Ser-Thr/Tyr_kinase_cat_dom"/>
</dbReference>
<evidence type="ECO:0000313" key="21">
    <source>
        <dbReference type="EMBL" id="CAI9110658.1"/>
    </source>
</evidence>
<sequence>MDLVLIISTFIILLSLCLIHVPKSLCQHPQFLACGGGGFQCGDINFTFPFWTGNEPNIGCGYPGFQVSCHNGARMRIGDLTYIVLALGLDYSPLKTVTVTREDMWNNTCSALLKNTTLDSNIFSYASNTQNLTLFYGCPSSSRSRANPSNEFTCVVNGTSTRNFFTMSDSDTTFLSQFKCNSTIHVPVHQTSAQNLMDVVGLSNVLRAGFTLQYEANNTACEGCIQSGGRCGYNYASSSFVCYCFDRPYDLACSAARTSSTVKFSRVAVTSVVIIILIYCLAKKNSWWEALIHWKSKKRNNQLVQEFIRNYGSIAPKLYTYSEIKKMTSSFKNKLGHGGYGCVYKGTLSDGREVAVKVLNDNKGNGEDFINEVAAISRTSHVNVVNLLGFCYNRGKRALIYEFMPNGSLDKFITKKESSQDTMKDQLEWELLYKIAVGIARGLEYLHQGCNTRIVHFDIKPQNILLDRNFCPKISDFGLAKLYKRNESILTTMTARGTIGYVAPEVFCRNFGGVSHKSDIYSYGMMVLEMVGLRRKLEPNSQQTSESYFPNWIYEHVEDGKSLPVEGVVNDKEEENAMKMILVGLWCIQTYPADRPSISKVVEMLEGSLHSLEIPPKPFIDSPIDG</sequence>
<dbReference type="PANTHER" id="PTHR27009">
    <property type="entry name" value="RUST RESISTANCE KINASE LR10-RELATED"/>
    <property type="match status" value="1"/>
</dbReference>
<evidence type="ECO:0000256" key="13">
    <source>
        <dbReference type="ARBA" id="ARBA00023157"/>
    </source>
</evidence>
<keyword evidence="8 18" id="KW-0547">Nucleotide-binding</keyword>
<dbReference type="GO" id="GO:0030247">
    <property type="term" value="F:polysaccharide binding"/>
    <property type="evidence" value="ECO:0007669"/>
    <property type="project" value="InterPro"/>
</dbReference>
<reference evidence="21" key="1">
    <citation type="submission" date="2023-03" db="EMBL/GenBank/DDBJ databases">
        <authorList>
            <person name="Julca I."/>
        </authorList>
    </citation>
    <scope>NUCLEOTIDE SEQUENCE</scope>
</reference>
<organism evidence="21 22">
    <name type="scientific">Oldenlandia corymbosa var. corymbosa</name>
    <dbReference type="NCBI Taxonomy" id="529605"/>
    <lineage>
        <taxon>Eukaryota</taxon>
        <taxon>Viridiplantae</taxon>
        <taxon>Streptophyta</taxon>
        <taxon>Embryophyta</taxon>
        <taxon>Tracheophyta</taxon>
        <taxon>Spermatophyta</taxon>
        <taxon>Magnoliopsida</taxon>
        <taxon>eudicotyledons</taxon>
        <taxon>Gunneridae</taxon>
        <taxon>Pentapetalae</taxon>
        <taxon>asterids</taxon>
        <taxon>lamiids</taxon>
        <taxon>Gentianales</taxon>
        <taxon>Rubiaceae</taxon>
        <taxon>Rubioideae</taxon>
        <taxon>Spermacoceae</taxon>
        <taxon>Hedyotis-Oldenlandia complex</taxon>
        <taxon>Oldenlandia</taxon>
    </lineage>
</organism>
<evidence type="ECO:0000256" key="18">
    <source>
        <dbReference type="PROSITE-ProRule" id="PRU10141"/>
    </source>
</evidence>
<keyword evidence="15" id="KW-0325">Glycoprotein</keyword>
<dbReference type="InterPro" id="IPR011009">
    <property type="entry name" value="Kinase-like_dom_sf"/>
</dbReference>
<evidence type="ECO:0000256" key="7">
    <source>
        <dbReference type="ARBA" id="ARBA00022729"/>
    </source>
</evidence>
<feature type="domain" description="Protein kinase" evidence="20">
    <location>
        <begin position="329"/>
        <end position="620"/>
    </location>
</feature>
<dbReference type="EMBL" id="OX459123">
    <property type="protein sequence ID" value="CAI9110658.1"/>
    <property type="molecule type" value="Genomic_DNA"/>
</dbReference>
<evidence type="ECO:0000256" key="1">
    <source>
        <dbReference type="ARBA" id="ARBA00004479"/>
    </source>
</evidence>
<keyword evidence="12" id="KW-0472">Membrane</keyword>
<dbReference type="InterPro" id="IPR025287">
    <property type="entry name" value="WAK_GUB"/>
</dbReference>
<evidence type="ECO:0000256" key="6">
    <source>
        <dbReference type="ARBA" id="ARBA00022692"/>
    </source>
</evidence>
<keyword evidence="3" id="KW-0723">Serine/threonine-protein kinase</keyword>
<proteinExistence type="predicted"/>
<dbReference type="InterPro" id="IPR008271">
    <property type="entry name" value="Ser/Thr_kinase_AS"/>
</dbReference>
<dbReference type="GO" id="GO:0016020">
    <property type="term" value="C:membrane"/>
    <property type="evidence" value="ECO:0007669"/>
    <property type="project" value="UniProtKB-SubCell"/>
</dbReference>
<dbReference type="Gene3D" id="1.10.510.10">
    <property type="entry name" value="Transferase(Phosphotransferase) domain 1"/>
    <property type="match status" value="1"/>
</dbReference>
<keyword evidence="13" id="KW-1015">Disulfide bond</keyword>
<dbReference type="InterPro" id="IPR017441">
    <property type="entry name" value="Protein_kinase_ATP_BS"/>
</dbReference>
<evidence type="ECO:0000256" key="19">
    <source>
        <dbReference type="SAM" id="SignalP"/>
    </source>
</evidence>
<dbReference type="FunFam" id="3.30.200.20:FF:000059">
    <property type="entry name" value="S-receptor-like serine/threonine-protein kinase"/>
    <property type="match status" value="1"/>
</dbReference>
<evidence type="ECO:0000256" key="12">
    <source>
        <dbReference type="ARBA" id="ARBA00023136"/>
    </source>
</evidence>
<dbReference type="InterPro" id="IPR045874">
    <property type="entry name" value="LRK10/LRL21-25-like"/>
</dbReference>
<name>A0AAV1DV75_OLDCO</name>
<feature type="binding site" evidence="18">
    <location>
        <position position="357"/>
    </location>
    <ligand>
        <name>ATP</name>
        <dbReference type="ChEBI" id="CHEBI:30616"/>
    </ligand>
</feature>
<dbReference type="Pfam" id="PF13947">
    <property type="entry name" value="GUB_WAK_bind"/>
    <property type="match status" value="1"/>
</dbReference>
<evidence type="ECO:0000256" key="9">
    <source>
        <dbReference type="ARBA" id="ARBA00022777"/>
    </source>
</evidence>
<evidence type="ECO:0000256" key="8">
    <source>
        <dbReference type="ARBA" id="ARBA00022741"/>
    </source>
</evidence>
<evidence type="ECO:0000256" key="17">
    <source>
        <dbReference type="ARBA" id="ARBA00048679"/>
    </source>
</evidence>
<evidence type="ECO:0000256" key="14">
    <source>
        <dbReference type="ARBA" id="ARBA00023170"/>
    </source>
</evidence>
<dbReference type="PROSITE" id="PS00107">
    <property type="entry name" value="PROTEIN_KINASE_ATP"/>
    <property type="match status" value="1"/>
</dbReference>
<evidence type="ECO:0000256" key="11">
    <source>
        <dbReference type="ARBA" id="ARBA00022989"/>
    </source>
</evidence>
<evidence type="ECO:0000313" key="22">
    <source>
        <dbReference type="Proteomes" id="UP001161247"/>
    </source>
</evidence>
<evidence type="ECO:0000256" key="3">
    <source>
        <dbReference type="ARBA" id="ARBA00022527"/>
    </source>
</evidence>
<dbReference type="PROSITE" id="PS50011">
    <property type="entry name" value="PROTEIN_KINASE_DOM"/>
    <property type="match status" value="1"/>
</dbReference>
<keyword evidence="10 18" id="KW-0067">ATP-binding</keyword>
<keyword evidence="4" id="KW-0245">EGF-like domain</keyword>
<comment type="catalytic activity">
    <reaction evidence="17">
        <text>L-seryl-[protein] + ATP = O-phospho-L-seryl-[protein] + ADP + H(+)</text>
        <dbReference type="Rhea" id="RHEA:17989"/>
        <dbReference type="Rhea" id="RHEA-COMP:9863"/>
        <dbReference type="Rhea" id="RHEA-COMP:11604"/>
        <dbReference type="ChEBI" id="CHEBI:15378"/>
        <dbReference type="ChEBI" id="CHEBI:29999"/>
        <dbReference type="ChEBI" id="CHEBI:30616"/>
        <dbReference type="ChEBI" id="CHEBI:83421"/>
        <dbReference type="ChEBI" id="CHEBI:456216"/>
        <dbReference type="EC" id="2.7.11.1"/>
    </reaction>
</comment>
<dbReference type="GO" id="GO:0004674">
    <property type="term" value="F:protein serine/threonine kinase activity"/>
    <property type="evidence" value="ECO:0007669"/>
    <property type="project" value="UniProtKB-KW"/>
</dbReference>
<dbReference type="Gene3D" id="3.30.200.20">
    <property type="entry name" value="Phosphorylase Kinase, domain 1"/>
    <property type="match status" value="1"/>
</dbReference>
<evidence type="ECO:0000256" key="2">
    <source>
        <dbReference type="ARBA" id="ARBA00012513"/>
    </source>
</evidence>
<dbReference type="SMART" id="SM00220">
    <property type="entry name" value="S_TKc"/>
    <property type="match status" value="1"/>
</dbReference>
<evidence type="ECO:0000256" key="15">
    <source>
        <dbReference type="ARBA" id="ARBA00023180"/>
    </source>
</evidence>
<keyword evidence="7 19" id="KW-0732">Signal</keyword>
<dbReference type="Proteomes" id="UP001161247">
    <property type="component" value="Chromosome 6"/>
</dbReference>
<keyword evidence="6" id="KW-0812">Transmembrane</keyword>
<dbReference type="EC" id="2.7.11.1" evidence="2"/>
<protein>
    <recommendedName>
        <fullName evidence="2">non-specific serine/threonine protein kinase</fullName>
        <ecNumber evidence="2">2.7.11.1</ecNumber>
    </recommendedName>
</protein>
<keyword evidence="22" id="KW-1185">Reference proteome</keyword>
<evidence type="ECO:0000256" key="5">
    <source>
        <dbReference type="ARBA" id="ARBA00022679"/>
    </source>
</evidence>
<dbReference type="InterPro" id="IPR032872">
    <property type="entry name" value="WAK_assoc_C"/>
</dbReference>
<feature type="chain" id="PRO_5043314726" description="non-specific serine/threonine protein kinase" evidence="19">
    <location>
        <begin position="27"/>
        <end position="626"/>
    </location>
</feature>
<dbReference type="AlphaFoldDB" id="A0AAV1DV75"/>
<evidence type="ECO:0000256" key="16">
    <source>
        <dbReference type="ARBA" id="ARBA00047899"/>
    </source>
</evidence>
<dbReference type="Pfam" id="PF14380">
    <property type="entry name" value="WAK_assoc"/>
    <property type="match status" value="1"/>
</dbReference>
<keyword evidence="14" id="KW-0675">Receptor</keyword>
<evidence type="ECO:0000256" key="4">
    <source>
        <dbReference type="ARBA" id="ARBA00022536"/>
    </source>
</evidence>
<dbReference type="InterPro" id="IPR000719">
    <property type="entry name" value="Prot_kinase_dom"/>
</dbReference>
<dbReference type="GO" id="GO:0005524">
    <property type="term" value="F:ATP binding"/>
    <property type="evidence" value="ECO:0007669"/>
    <property type="project" value="UniProtKB-UniRule"/>
</dbReference>
<evidence type="ECO:0000256" key="10">
    <source>
        <dbReference type="ARBA" id="ARBA00022840"/>
    </source>
</evidence>
<comment type="catalytic activity">
    <reaction evidence="16">
        <text>L-threonyl-[protein] + ATP = O-phospho-L-threonyl-[protein] + ADP + H(+)</text>
        <dbReference type="Rhea" id="RHEA:46608"/>
        <dbReference type="Rhea" id="RHEA-COMP:11060"/>
        <dbReference type="Rhea" id="RHEA-COMP:11605"/>
        <dbReference type="ChEBI" id="CHEBI:15378"/>
        <dbReference type="ChEBI" id="CHEBI:30013"/>
        <dbReference type="ChEBI" id="CHEBI:30616"/>
        <dbReference type="ChEBI" id="CHEBI:61977"/>
        <dbReference type="ChEBI" id="CHEBI:456216"/>
        <dbReference type="EC" id="2.7.11.1"/>
    </reaction>
</comment>
<dbReference type="SUPFAM" id="SSF56112">
    <property type="entry name" value="Protein kinase-like (PK-like)"/>
    <property type="match status" value="1"/>
</dbReference>
<accession>A0AAV1DV75</accession>
<keyword evidence="5" id="KW-0808">Transferase</keyword>
<dbReference type="PROSITE" id="PS00108">
    <property type="entry name" value="PROTEIN_KINASE_ST"/>
    <property type="match status" value="1"/>
</dbReference>
<dbReference type="Pfam" id="PF07714">
    <property type="entry name" value="PK_Tyr_Ser-Thr"/>
    <property type="match status" value="1"/>
</dbReference>
<evidence type="ECO:0000259" key="20">
    <source>
        <dbReference type="PROSITE" id="PS50011"/>
    </source>
</evidence>